<evidence type="ECO:0000256" key="1">
    <source>
        <dbReference type="ARBA" id="ARBA00010835"/>
    </source>
</evidence>
<dbReference type="Pfam" id="PF03462">
    <property type="entry name" value="PCRF"/>
    <property type="match status" value="1"/>
</dbReference>
<feature type="domain" description="Peptide chain release factor" evidence="3">
    <location>
        <begin position="227"/>
        <end position="291"/>
    </location>
</feature>
<dbReference type="Proteomes" id="UP001567538">
    <property type="component" value="Unassembled WGS sequence"/>
</dbReference>
<dbReference type="PANTHER" id="PTHR43116:SF4">
    <property type="entry name" value="PEPTIDE CHAIN RELEASE FACTOR PRFB3, CHLOROPLASTIC"/>
    <property type="match status" value="1"/>
</dbReference>
<reference evidence="4 5" key="1">
    <citation type="submission" date="2024-06" db="EMBL/GenBank/DDBJ databases">
        <title>A chromosome level genome sequence of Diviner's sage (Salvia divinorum).</title>
        <authorList>
            <person name="Ford S.A."/>
            <person name="Ro D.-K."/>
            <person name="Ness R.W."/>
            <person name="Phillips M.A."/>
        </authorList>
    </citation>
    <scope>NUCLEOTIDE SEQUENCE [LARGE SCALE GENOMIC DNA]</scope>
    <source>
        <strain evidence="4">SAF-2024a</strain>
        <tissue evidence="4">Leaf</tissue>
    </source>
</reference>
<dbReference type="PANTHER" id="PTHR43116">
    <property type="entry name" value="PEPTIDE CHAIN RELEASE FACTOR 2"/>
    <property type="match status" value="1"/>
</dbReference>
<evidence type="ECO:0000313" key="4">
    <source>
        <dbReference type="EMBL" id="KAL1549910.1"/>
    </source>
</evidence>
<keyword evidence="5" id="KW-1185">Reference proteome</keyword>
<dbReference type="Gene3D" id="3.30.70.1660">
    <property type="match status" value="1"/>
</dbReference>
<proteinExistence type="inferred from homology"/>
<organism evidence="4 5">
    <name type="scientific">Salvia divinorum</name>
    <name type="common">Maria pastora</name>
    <name type="synonym">Diviner's sage</name>
    <dbReference type="NCBI Taxonomy" id="28513"/>
    <lineage>
        <taxon>Eukaryota</taxon>
        <taxon>Viridiplantae</taxon>
        <taxon>Streptophyta</taxon>
        <taxon>Embryophyta</taxon>
        <taxon>Tracheophyta</taxon>
        <taxon>Spermatophyta</taxon>
        <taxon>Magnoliopsida</taxon>
        <taxon>eudicotyledons</taxon>
        <taxon>Gunneridae</taxon>
        <taxon>Pentapetalae</taxon>
        <taxon>asterids</taxon>
        <taxon>lamiids</taxon>
        <taxon>Lamiales</taxon>
        <taxon>Lamiaceae</taxon>
        <taxon>Nepetoideae</taxon>
        <taxon>Mentheae</taxon>
        <taxon>Salviinae</taxon>
        <taxon>Salvia</taxon>
        <taxon>Salvia subgen. Calosphace</taxon>
    </lineage>
</organism>
<comment type="caution">
    <text evidence="4">The sequence shown here is derived from an EMBL/GenBank/DDBJ whole genome shotgun (WGS) entry which is preliminary data.</text>
</comment>
<dbReference type="InterPro" id="IPR045853">
    <property type="entry name" value="Pep_chain_release_fac_I_sf"/>
</dbReference>
<dbReference type="EMBL" id="JBEAFC010000007">
    <property type="protein sequence ID" value="KAL1549910.1"/>
    <property type="molecule type" value="Genomic_DNA"/>
</dbReference>
<name>A0ABD1H0F8_SALDI</name>
<dbReference type="SUPFAM" id="SSF75620">
    <property type="entry name" value="Release factor"/>
    <property type="match status" value="1"/>
</dbReference>
<gene>
    <name evidence="4" type="ORF">AAHA92_17937</name>
</gene>
<feature type="domain" description="Prokaryotic-type class I peptide chain release factors" evidence="2">
    <location>
        <begin position="338"/>
        <end position="420"/>
    </location>
</feature>
<comment type="similarity">
    <text evidence="1">Belongs to the prokaryotic/mitochondrial release factor family.</text>
</comment>
<dbReference type="GO" id="GO:0005737">
    <property type="term" value="C:cytoplasm"/>
    <property type="evidence" value="ECO:0007669"/>
    <property type="project" value="UniProtKB-ARBA"/>
</dbReference>
<sequence length="453" mass="50819">MGAELLPTAYFNETQFRNGRNWPIYCPKPRASSNFCLRALQEPLDDGKNKFYNELGMFSLRKIIEDSVLRAEMLAPSALEFEEGKHVDQEGVVRDYDLWDDLTKSNEVLAKLADSANVVDTLRDLTYKAEEAKLITELAEMDAINYELFKQAYTASLDVNKFLDKYEMSKLLKEPYDMEGACIIIESRCGDTLSEVCSFSVLNPCCWRGEVRNCYGHEVSEFGILRWALQLAQMYMKWAERQGYSGRIVERYPSSNGELKYASIELEFKFAYGYLSGERGVHSLIRCPDSTSGLPKASLASVDVIPLFINSSADLSIEGEDIQVSYPSYCDDNPQMSRASSAVHIHHIPTGVEVQSTGERSCFANKIKALNRLKAKLLVLLRNQGVSGVGSIKKGTATDRWSRETRKYVLHPPKMVHDLRSGAQFPDVNPILNGNLDPLIAAHVSSRQSSTAV</sequence>
<dbReference type="InterPro" id="IPR005139">
    <property type="entry name" value="PCRF"/>
</dbReference>
<evidence type="ECO:0000259" key="2">
    <source>
        <dbReference type="Pfam" id="PF00472"/>
    </source>
</evidence>
<dbReference type="Gene3D" id="3.30.160.20">
    <property type="match status" value="1"/>
</dbReference>
<evidence type="ECO:0000313" key="5">
    <source>
        <dbReference type="Proteomes" id="UP001567538"/>
    </source>
</evidence>
<dbReference type="InterPro" id="IPR000352">
    <property type="entry name" value="Pep_chain_release_fac_I"/>
</dbReference>
<dbReference type="AlphaFoldDB" id="A0ABD1H0F8"/>
<dbReference type="Pfam" id="PF00472">
    <property type="entry name" value="RF-1"/>
    <property type="match status" value="1"/>
</dbReference>
<protein>
    <submittedName>
        <fullName evidence="4">Peptide chain release factor PrfB3, chloroplastic isoform X1</fullName>
    </submittedName>
</protein>
<accession>A0ABD1H0F8</accession>
<evidence type="ECO:0000259" key="3">
    <source>
        <dbReference type="Pfam" id="PF03462"/>
    </source>
</evidence>